<proteinExistence type="predicted"/>
<dbReference type="EMBL" id="BARS01026594">
    <property type="protein sequence ID" value="GAG02349.1"/>
    <property type="molecule type" value="Genomic_DNA"/>
</dbReference>
<feature type="non-terminal residue" evidence="1">
    <location>
        <position position="75"/>
    </location>
</feature>
<evidence type="ECO:0000313" key="1">
    <source>
        <dbReference type="EMBL" id="GAG02349.1"/>
    </source>
</evidence>
<organism evidence="1">
    <name type="scientific">marine sediment metagenome</name>
    <dbReference type="NCBI Taxonomy" id="412755"/>
    <lineage>
        <taxon>unclassified sequences</taxon>
        <taxon>metagenomes</taxon>
        <taxon>ecological metagenomes</taxon>
    </lineage>
</organism>
<reference evidence="1" key="1">
    <citation type="journal article" date="2014" name="Front. Microbiol.">
        <title>High frequency of phylogenetically diverse reductive dehalogenase-homologous genes in deep subseafloor sedimentary metagenomes.</title>
        <authorList>
            <person name="Kawai M."/>
            <person name="Futagami T."/>
            <person name="Toyoda A."/>
            <person name="Takaki Y."/>
            <person name="Nishi S."/>
            <person name="Hori S."/>
            <person name="Arai W."/>
            <person name="Tsubouchi T."/>
            <person name="Morono Y."/>
            <person name="Uchiyama I."/>
            <person name="Ito T."/>
            <person name="Fujiyama A."/>
            <person name="Inagaki F."/>
            <person name="Takami H."/>
        </authorList>
    </citation>
    <scope>NUCLEOTIDE SEQUENCE</scope>
    <source>
        <strain evidence="1">Expedition CK06-06</strain>
    </source>
</reference>
<protein>
    <submittedName>
        <fullName evidence="1">Uncharacterized protein</fullName>
    </submittedName>
</protein>
<accession>X0U946</accession>
<name>X0U946_9ZZZZ</name>
<dbReference type="AlphaFoldDB" id="X0U946"/>
<sequence>MTLEYLDTVDEFPLNHNQIIAQQFIQQVKHMNRNPSEVTDVYWLYAKRKLINYPKHTKNSGKWLLFSNKDNIDML</sequence>
<gene>
    <name evidence="1" type="ORF">S01H1_41899</name>
</gene>
<comment type="caution">
    <text evidence="1">The sequence shown here is derived from an EMBL/GenBank/DDBJ whole genome shotgun (WGS) entry which is preliminary data.</text>
</comment>